<evidence type="ECO:0000256" key="4">
    <source>
        <dbReference type="ARBA" id="ARBA00023316"/>
    </source>
</evidence>
<comment type="catalytic activity">
    <reaction evidence="1">
        <text>Hydrolyzes the link between N-acetylmuramoyl residues and L-amino acid residues in certain cell-wall glycopeptides.</text>
        <dbReference type="EC" id="3.5.1.28"/>
    </reaction>
</comment>
<dbReference type="EMBL" id="CP000830">
    <property type="protein sequence ID" value="ABV94516.1"/>
    <property type="molecule type" value="Genomic_DNA"/>
</dbReference>
<dbReference type="InterPro" id="IPR036505">
    <property type="entry name" value="Amidase/PGRP_sf"/>
</dbReference>
<sequence length="212" mass="22351">MPRLVVLHYTAMADAQGAADWLCAPRAQVSAHYVIGRDGAVMRLVPEHLRAWHAGAGAWGGCTDVNSASIGIELDNDGTSPFSAPLMDALEGLLGDILTRHGIPRKGVIGHSDLAPGRKIDPGPRFDWRRLARRGLSIWPEGAAAGAAPDPARFAADLARFGMTAEVDAETRLAAFRARFRPGATGPLAPEDMGLAADLAARWPVDPPPVSG</sequence>
<dbReference type="GO" id="GO:0009254">
    <property type="term" value="P:peptidoglycan turnover"/>
    <property type="evidence" value="ECO:0007669"/>
    <property type="project" value="TreeGrafter"/>
</dbReference>
<evidence type="ECO:0000256" key="2">
    <source>
        <dbReference type="ARBA" id="ARBA00011901"/>
    </source>
</evidence>
<dbReference type="InterPro" id="IPR002502">
    <property type="entry name" value="Amidase_domain"/>
</dbReference>
<dbReference type="SUPFAM" id="SSF55846">
    <property type="entry name" value="N-acetylmuramoyl-L-alanine amidase-like"/>
    <property type="match status" value="1"/>
</dbReference>
<dbReference type="PANTHER" id="PTHR30417">
    <property type="entry name" value="N-ACETYLMURAMOYL-L-ALANINE AMIDASE AMID"/>
    <property type="match status" value="1"/>
</dbReference>
<dbReference type="STRING" id="398580.Dshi_2783"/>
<dbReference type="EC" id="3.5.1.28" evidence="2"/>
<evidence type="ECO:0000256" key="1">
    <source>
        <dbReference type="ARBA" id="ARBA00001561"/>
    </source>
</evidence>
<keyword evidence="3" id="KW-0378">Hydrolase</keyword>
<evidence type="ECO:0000256" key="3">
    <source>
        <dbReference type="ARBA" id="ARBA00022801"/>
    </source>
</evidence>
<protein>
    <recommendedName>
        <fullName evidence="2">N-acetylmuramoyl-L-alanine amidase</fullName>
        <ecNumber evidence="2">3.5.1.28</ecNumber>
    </recommendedName>
</protein>
<dbReference type="InterPro" id="IPR051206">
    <property type="entry name" value="NAMLAA_amidase_2"/>
</dbReference>
<dbReference type="GO" id="GO:0008745">
    <property type="term" value="F:N-acetylmuramoyl-L-alanine amidase activity"/>
    <property type="evidence" value="ECO:0007669"/>
    <property type="project" value="UniProtKB-EC"/>
</dbReference>
<reference evidence="7" key="1">
    <citation type="journal article" date="2010" name="ISME J.">
        <title>The complete genome sequence of the algal symbiont Dinoroseobacter shibae: a hitchhiker's guide to life in the sea.</title>
        <authorList>
            <person name="Wagner-Dobler I."/>
            <person name="Ballhausen B."/>
            <person name="Berger M."/>
            <person name="Brinkhoff T."/>
            <person name="Buchholz I."/>
            <person name="Bunk B."/>
            <person name="Cypionka H."/>
            <person name="Daniel R."/>
            <person name="Drepper T."/>
            <person name="Gerdts G."/>
            <person name="Hahnke S."/>
            <person name="Han C."/>
            <person name="Jahn D."/>
            <person name="Kalhoefer D."/>
            <person name="Kiss H."/>
            <person name="Klenk H.P."/>
            <person name="Kyrpides N."/>
            <person name="Liebl W."/>
            <person name="Liesegang H."/>
            <person name="Meincke L."/>
            <person name="Pati A."/>
            <person name="Petersen J."/>
            <person name="Piekarski T."/>
            <person name="Pommerenke C."/>
            <person name="Pradella S."/>
            <person name="Pukall R."/>
            <person name="Rabus R."/>
            <person name="Stackebrandt E."/>
            <person name="Thole S."/>
            <person name="Thompson L."/>
            <person name="Tielen P."/>
            <person name="Tomasch J."/>
            <person name="von Jan M."/>
            <person name="Wanphrut N."/>
            <person name="Wichels A."/>
            <person name="Zech H."/>
            <person name="Simon M."/>
        </authorList>
    </citation>
    <scope>NUCLEOTIDE SEQUENCE [LARGE SCALE GENOMIC DNA]</scope>
    <source>
        <strain evidence="7">DSM 16493 / NCIMB 14021 / DFL 12</strain>
    </source>
</reference>
<accession>A8LJ21</accession>
<dbReference type="GO" id="GO:0071555">
    <property type="term" value="P:cell wall organization"/>
    <property type="evidence" value="ECO:0007669"/>
    <property type="project" value="UniProtKB-KW"/>
</dbReference>
<dbReference type="GO" id="GO:0009253">
    <property type="term" value="P:peptidoglycan catabolic process"/>
    <property type="evidence" value="ECO:0007669"/>
    <property type="project" value="InterPro"/>
</dbReference>
<dbReference type="HOGENOM" id="CLU_049290_2_2_5"/>
<dbReference type="AlphaFoldDB" id="A8LJ21"/>
<keyword evidence="4" id="KW-0961">Cell wall biogenesis/degradation</keyword>
<feature type="domain" description="N-acetylmuramoyl-L-alanine amidase" evidence="5">
    <location>
        <begin position="1"/>
        <end position="123"/>
    </location>
</feature>
<gene>
    <name evidence="6" type="ordered locus">Dshi_2783</name>
</gene>
<dbReference type="CDD" id="cd06583">
    <property type="entry name" value="PGRP"/>
    <property type="match status" value="1"/>
</dbReference>
<dbReference type="KEGG" id="dsh:Dshi_2783"/>
<dbReference type="Gene3D" id="3.40.80.10">
    <property type="entry name" value="Peptidoglycan recognition protein-like"/>
    <property type="match status" value="1"/>
</dbReference>
<dbReference type="RefSeq" id="WP_012179444.1">
    <property type="nucleotide sequence ID" value="NC_009952.1"/>
</dbReference>
<keyword evidence="7" id="KW-1185">Reference proteome</keyword>
<dbReference type="PANTHER" id="PTHR30417:SF1">
    <property type="entry name" value="N-ACETYLMURAMOYL-L-ALANINE AMIDASE AMID"/>
    <property type="match status" value="1"/>
</dbReference>
<dbReference type="Proteomes" id="UP000006833">
    <property type="component" value="Chromosome"/>
</dbReference>
<organism evidence="6 7">
    <name type="scientific">Dinoroseobacter shibae (strain DSM 16493 / NCIMB 14021 / DFL 12)</name>
    <dbReference type="NCBI Taxonomy" id="398580"/>
    <lineage>
        <taxon>Bacteria</taxon>
        <taxon>Pseudomonadati</taxon>
        <taxon>Pseudomonadota</taxon>
        <taxon>Alphaproteobacteria</taxon>
        <taxon>Rhodobacterales</taxon>
        <taxon>Roseobacteraceae</taxon>
        <taxon>Dinoroseobacter</taxon>
    </lineage>
</organism>
<evidence type="ECO:0000313" key="7">
    <source>
        <dbReference type="Proteomes" id="UP000006833"/>
    </source>
</evidence>
<name>A8LJ21_DINSH</name>
<dbReference type="SMART" id="SM00644">
    <property type="entry name" value="Ami_2"/>
    <property type="match status" value="1"/>
</dbReference>
<evidence type="ECO:0000313" key="6">
    <source>
        <dbReference type="EMBL" id="ABV94516.1"/>
    </source>
</evidence>
<dbReference type="eggNOG" id="COG3023">
    <property type="taxonomic scope" value="Bacteria"/>
</dbReference>
<proteinExistence type="predicted"/>
<dbReference type="Pfam" id="PF01510">
    <property type="entry name" value="Amidase_2"/>
    <property type="match status" value="1"/>
</dbReference>
<evidence type="ECO:0000259" key="5">
    <source>
        <dbReference type="SMART" id="SM00644"/>
    </source>
</evidence>